<dbReference type="PANTHER" id="PTHR34703:SF1">
    <property type="entry name" value="ANTIPORTER SUBUNIT MNHG2-RELATED"/>
    <property type="match status" value="1"/>
</dbReference>
<gene>
    <name evidence="3" type="primary">mnhG</name>
    <name evidence="3" type="ORF">ACFPJ5_15795</name>
</gene>
<name>A0ABD5REK4_9EURY</name>
<accession>A0ABD5REK4</accession>
<sequence>MAVPLLSAGLTVDPAGPLQVAGLSAEAVLVALLVAGSAFFSLVAVVGFYRLPDVYSRAHAASKSETLGALLAFSAAGVVFGLGQASLKLALLALFVLVTGPTAAHAVVRSAADAGRTPWTRETGITDGGASTDDAGVAETPTDTGEADR</sequence>
<dbReference type="RefSeq" id="WP_303645262.1">
    <property type="nucleotide sequence ID" value="NZ_JAJCVJ010000002.1"/>
</dbReference>
<dbReference type="InterPro" id="IPR005133">
    <property type="entry name" value="PhaG_MnhG_YufB"/>
</dbReference>
<comment type="caution">
    <text evidence="3">The sequence shown here is derived from an EMBL/GenBank/DDBJ whole genome shotgun (WGS) entry which is preliminary data.</text>
</comment>
<evidence type="ECO:0000256" key="2">
    <source>
        <dbReference type="SAM" id="Phobius"/>
    </source>
</evidence>
<evidence type="ECO:0000313" key="3">
    <source>
        <dbReference type="EMBL" id="MFC5368393.1"/>
    </source>
</evidence>
<keyword evidence="2" id="KW-0472">Membrane</keyword>
<dbReference type="Pfam" id="PF03334">
    <property type="entry name" value="PhaG_MnhG_YufB"/>
    <property type="match status" value="1"/>
</dbReference>
<feature type="transmembrane region" description="Helical" evidence="2">
    <location>
        <begin position="27"/>
        <end position="52"/>
    </location>
</feature>
<feature type="transmembrane region" description="Helical" evidence="2">
    <location>
        <begin position="64"/>
        <end position="83"/>
    </location>
</feature>
<dbReference type="AlphaFoldDB" id="A0ABD5REK4"/>
<keyword evidence="4" id="KW-1185">Reference proteome</keyword>
<dbReference type="Proteomes" id="UP001596201">
    <property type="component" value="Unassembled WGS sequence"/>
</dbReference>
<reference evidence="3 4" key="1">
    <citation type="journal article" date="2019" name="Int. J. Syst. Evol. Microbiol.">
        <title>The Global Catalogue of Microorganisms (GCM) 10K type strain sequencing project: providing services to taxonomists for standard genome sequencing and annotation.</title>
        <authorList>
            <consortium name="The Broad Institute Genomics Platform"/>
            <consortium name="The Broad Institute Genome Sequencing Center for Infectious Disease"/>
            <person name="Wu L."/>
            <person name="Ma J."/>
        </authorList>
    </citation>
    <scope>NUCLEOTIDE SEQUENCE [LARGE SCALE GENOMIC DNA]</scope>
    <source>
        <strain evidence="3 4">CGMCC 1.12237</strain>
    </source>
</reference>
<organism evidence="3 4">
    <name type="scientific">Salinirubrum litoreum</name>
    <dbReference type="NCBI Taxonomy" id="1126234"/>
    <lineage>
        <taxon>Archaea</taxon>
        <taxon>Methanobacteriati</taxon>
        <taxon>Methanobacteriota</taxon>
        <taxon>Stenosarchaea group</taxon>
        <taxon>Halobacteria</taxon>
        <taxon>Halobacteriales</taxon>
        <taxon>Haloferacaceae</taxon>
        <taxon>Salinirubrum</taxon>
    </lineage>
</organism>
<keyword evidence="2" id="KW-1133">Transmembrane helix</keyword>
<evidence type="ECO:0000256" key="1">
    <source>
        <dbReference type="SAM" id="MobiDB-lite"/>
    </source>
</evidence>
<evidence type="ECO:0000313" key="4">
    <source>
        <dbReference type="Proteomes" id="UP001596201"/>
    </source>
</evidence>
<feature type="region of interest" description="Disordered" evidence="1">
    <location>
        <begin position="118"/>
        <end position="149"/>
    </location>
</feature>
<keyword evidence="2" id="KW-0812">Transmembrane</keyword>
<dbReference type="NCBIfam" id="TIGR01300">
    <property type="entry name" value="CPA3_mnhG_phaG"/>
    <property type="match status" value="1"/>
</dbReference>
<dbReference type="EMBL" id="JBHSKX010000002">
    <property type="protein sequence ID" value="MFC5368393.1"/>
    <property type="molecule type" value="Genomic_DNA"/>
</dbReference>
<feature type="transmembrane region" description="Helical" evidence="2">
    <location>
        <begin position="89"/>
        <end position="108"/>
    </location>
</feature>
<protein>
    <submittedName>
        <fullName evidence="3">Monovalent cation/H(+) antiporter subunit G</fullName>
    </submittedName>
</protein>
<proteinExistence type="predicted"/>
<dbReference type="PANTHER" id="PTHR34703">
    <property type="entry name" value="ANTIPORTER SUBUNIT MNHG2-RELATED"/>
    <property type="match status" value="1"/>
</dbReference>